<dbReference type="PANTHER" id="PTHR33734">
    <property type="entry name" value="LYSM DOMAIN-CONTAINING GPI-ANCHORED PROTEIN 2"/>
    <property type="match status" value="1"/>
</dbReference>
<dbReference type="Proteomes" id="UP000317593">
    <property type="component" value="Unassembled WGS sequence"/>
</dbReference>
<reference evidence="5 6" key="1">
    <citation type="submission" date="2017-05" db="EMBL/GenBank/DDBJ databases">
        <authorList>
            <person name="Varghese N."/>
            <person name="Submissions S."/>
        </authorList>
    </citation>
    <scope>NUCLEOTIDE SEQUENCE [LARGE SCALE GENOMIC DNA]</scope>
    <source>
        <strain evidence="5 6">DSM 21194</strain>
    </source>
</reference>
<dbReference type="PROSITE" id="PS00922">
    <property type="entry name" value="TRANSGLYCOSYLASE"/>
    <property type="match status" value="1"/>
</dbReference>
<keyword evidence="3" id="KW-0732">Signal</keyword>
<dbReference type="Gene3D" id="1.20.1440.20">
    <property type="entry name" value="LemA-like domain"/>
    <property type="match status" value="1"/>
</dbReference>
<dbReference type="GO" id="GO:0008933">
    <property type="term" value="F:peptidoglycan lytic transglycosylase activity"/>
    <property type="evidence" value="ECO:0007669"/>
    <property type="project" value="InterPro"/>
</dbReference>
<proteinExistence type="inferred from homology"/>
<dbReference type="GO" id="GO:0000270">
    <property type="term" value="P:peptidoglycan metabolic process"/>
    <property type="evidence" value="ECO:0007669"/>
    <property type="project" value="InterPro"/>
</dbReference>
<evidence type="ECO:0000259" key="4">
    <source>
        <dbReference type="PROSITE" id="PS51782"/>
    </source>
</evidence>
<dbReference type="RefSeq" id="WP_142715170.1">
    <property type="nucleotide sequence ID" value="NZ_FXTH01000012.1"/>
</dbReference>
<evidence type="ECO:0000256" key="2">
    <source>
        <dbReference type="SAM" id="MobiDB-lite"/>
    </source>
</evidence>
<dbReference type="InterPro" id="IPR008258">
    <property type="entry name" value="Transglycosylase_SLT_dom_1"/>
</dbReference>
<feature type="signal peptide" evidence="3">
    <location>
        <begin position="1"/>
        <end position="21"/>
    </location>
</feature>
<feature type="chain" id="PRO_5022067328" evidence="3">
    <location>
        <begin position="22"/>
        <end position="685"/>
    </location>
</feature>
<protein>
    <submittedName>
        <fullName evidence="5">Membrane-bound lytic murein transglycosylase D</fullName>
    </submittedName>
</protein>
<feature type="domain" description="LysM" evidence="4">
    <location>
        <begin position="638"/>
        <end position="681"/>
    </location>
</feature>
<gene>
    <name evidence="5" type="ORF">SAMN06265218_112135</name>
</gene>
<dbReference type="InterPro" id="IPR036779">
    <property type="entry name" value="LysM_dom_sf"/>
</dbReference>
<organism evidence="5 6">
    <name type="scientific">Fodinibius sediminis</name>
    <dbReference type="NCBI Taxonomy" id="1214077"/>
    <lineage>
        <taxon>Bacteria</taxon>
        <taxon>Pseudomonadati</taxon>
        <taxon>Balneolota</taxon>
        <taxon>Balneolia</taxon>
        <taxon>Balneolales</taxon>
        <taxon>Balneolaceae</taxon>
        <taxon>Fodinibius</taxon>
    </lineage>
</organism>
<dbReference type="CDD" id="cd00118">
    <property type="entry name" value="LysM"/>
    <property type="match status" value="3"/>
</dbReference>
<dbReference type="InterPro" id="IPR000189">
    <property type="entry name" value="Transglyc_AS"/>
</dbReference>
<dbReference type="Gene3D" id="1.10.530.10">
    <property type="match status" value="1"/>
</dbReference>
<feature type="compositionally biased region" description="Basic and acidic residues" evidence="2">
    <location>
        <begin position="512"/>
        <end position="525"/>
    </location>
</feature>
<dbReference type="Pfam" id="PF01476">
    <property type="entry name" value="LysM"/>
    <property type="match status" value="3"/>
</dbReference>
<dbReference type="GO" id="GO:0016020">
    <property type="term" value="C:membrane"/>
    <property type="evidence" value="ECO:0007669"/>
    <property type="project" value="InterPro"/>
</dbReference>
<dbReference type="AlphaFoldDB" id="A0A521E0F1"/>
<evidence type="ECO:0000256" key="3">
    <source>
        <dbReference type="SAM" id="SignalP"/>
    </source>
</evidence>
<evidence type="ECO:0000313" key="5">
    <source>
        <dbReference type="EMBL" id="SMO77437.1"/>
    </source>
</evidence>
<dbReference type="SUPFAM" id="SSF140478">
    <property type="entry name" value="LemA-like"/>
    <property type="match status" value="1"/>
</dbReference>
<feature type="domain" description="LysM" evidence="4">
    <location>
        <begin position="450"/>
        <end position="493"/>
    </location>
</feature>
<evidence type="ECO:0000256" key="1">
    <source>
        <dbReference type="ARBA" id="ARBA00007734"/>
    </source>
</evidence>
<dbReference type="Pfam" id="PF01464">
    <property type="entry name" value="SLT"/>
    <property type="match status" value="1"/>
</dbReference>
<dbReference type="OrthoDB" id="9815002at2"/>
<dbReference type="SUPFAM" id="SSF54106">
    <property type="entry name" value="LysM domain"/>
    <property type="match status" value="3"/>
</dbReference>
<feature type="region of interest" description="Disordered" evidence="2">
    <location>
        <begin position="501"/>
        <end position="547"/>
    </location>
</feature>
<dbReference type="PANTHER" id="PTHR33734:SF22">
    <property type="entry name" value="MEMBRANE-BOUND LYTIC MUREIN TRANSGLYCOSYLASE D"/>
    <property type="match status" value="1"/>
</dbReference>
<accession>A0A521E0F1</accession>
<dbReference type="PROSITE" id="PS51782">
    <property type="entry name" value="LYSM"/>
    <property type="match status" value="2"/>
</dbReference>
<name>A0A521E0F1_9BACT</name>
<dbReference type="InterPro" id="IPR023346">
    <property type="entry name" value="Lysozyme-like_dom_sf"/>
</dbReference>
<dbReference type="CDD" id="cd16894">
    <property type="entry name" value="MltD-like"/>
    <property type="match status" value="1"/>
</dbReference>
<dbReference type="InterPro" id="IPR018392">
    <property type="entry name" value="LysM"/>
</dbReference>
<sequence>MQKKLYFLLPLFLAVGFSAFAQQADSTIPIKLKEVPVSPMLLPYNNPLQDEGEALAGSGSATGASEDSEDYGKSTMQRIAQIYKIQVQAIEAQLNEDPLKAEQHITDALNNLQALLDKYPEIQSDQRFSELYRSVMTEYRKFYGVTESETEAQGEIFAIQKELFSDSDDWMKDSYSIPENLPSSSTRVPLVQNDKVNRSLMYFSMRRPEVMERWLKRSEKYFPMMERIFEEEGVPTELIHLSMVESGLNPRAQSWASAVGMWQFIRGTGSVYGLDVNWWVDERRDPVKATRAAAQHLKDLYEVWNDWHLALAAYNISPRGLNYAIRRGGGEKDYWSAWDHLPRETRNYVPSYIAATMIGMNPESFGFEKRYDEEPYSYDIYRVAPLMPLDVLAEAAGITLDTLKEYNPELLRWATPPGDEYPLKLPAGRKELFAENYKEIPQDERGSNIAMHTVSRGESLGVIARKYGTSVRALYETNESLSSTIYPGQKIVVPLAPGSTKQIAADESEEKPEDKAEPSSSREKTASGTKAVKKNSSSERKIASSRSKVRYEVRKGDTIGHIAEWFDVSSSQIRVWNNTSNTITPGEYLDIYVSKSKESYYEQVSEMSFDEKQEIEQKQRNGTDVTEEYLTSLMDADAEYTVRRNDTLIDIANKFGVPVSQIKQLNGLNSSRIRVGQKLKISSSE</sequence>
<dbReference type="InterPro" id="IPR023353">
    <property type="entry name" value="LemA-like_dom_sf"/>
</dbReference>
<keyword evidence="6" id="KW-1185">Reference proteome</keyword>
<comment type="similarity">
    <text evidence="1">Belongs to the transglycosylase Slt family.</text>
</comment>
<evidence type="ECO:0000313" key="6">
    <source>
        <dbReference type="Proteomes" id="UP000317593"/>
    </source>
</evidence>
<dbReference type="SMART" id="SM00257">
    <property type="entry name" value="LysM"/>
    <property type="match status" value="3"/>
</dbReference>
<dbReference type="EMBL" id="FXTH01000012">
    <property type="protein sequence ID" value="SMO77437.1"/>
    <property type="molecule type" value="Genomic_DNA"/>
</dbReference>
<dbReference type="Gene3D" id="3.10.350.10">
    <property type="entry name" value="LysM domain"/>
    <property type="match status" value="3"/>
</dbReference>
<dbReference type="SUPFAM" id="SSF53955">
    <property type="entry name" value="Lysozyme-like"/>
    <property type="match status" value="1"/>
</dbReference>